<reference evidence="1" key="2">
    <citation type="journal article" date="2023" name="IMA Fungus">
        <title>Comparative genomic study of the Penicillium genus elucidates a diverse pangenome and 15 lateral gene transfer events.</title>
        <authorList>
            <person name="Petersen C."/>
            <person name="Sorensen T."/>
            <person name="Nielsen M.R."/>
            <person name="Sondergaard T.E."/>
            <person name="Sorensen J.L."/>
            <person name="Fitzpatrick D.A."/>
            <person name="Frisvad J.C."/>
            <person name="Nielsen K.L."/>
        </authorList>
    </citation>
    <scope>NUCLEOTIDE SEQUENCE</scope>
    <source>
        <strain evidence="1">IBT 29864</strain>
    </source>
</reference>
<evidence type="ECO:0000313" key="2">
    <source>
        <dbReference type="Proteomes" id="UP001147782"/>
    </source>
</evidence>
<accession>A0A9W9S1C5</accession>
<reference evidence="1" key="1">
    <citation type="submission" date="2022-11" db="EMBL/GenBank/DDBJ databases">
        <authorList>
            <person name="Petersen C."/>
        </authorList>
    </citation>
    <scope>NUCLEOTIDE SEQUENCE</scope>
    <source>
        <strain evidence="1">IBT 29864</strain>
    </source>
</reference>
<sequence length="149" mass="16501">MAHFPTLPEPSWAAGIHEVLPAQYLLVALKELTVVAPHHSGVRQAVKEAGELVRAEALRHIKVMLRKDTDSDPTASIMAMHSFLALGLHVPTFYRVAKGFLLDFQDNSEGAILLLKGLDGGICRVQFTFPMFKDVLDYFRHNKVQGLGP</sequence>
<evidence type="ECO:0000313" key="1">
    <source>
        <dbReference type="EMBL" id="KAJ5369224.1"/>
    </source>
</evidence>
<organism evidence="1 2">
    <name type="scientific">Penicillium cataractarum</name>
    <dbReference type="NCBI Taxonomy" id="2100454"/>
    <lineage>
        <taxon>Eukaryota</taxon>
        <taxon>Fungi</taxon>
        <taxon>Dikarya</taxon>
        <taxon>Ascomycota</taxon>
        <taxon>Pezizomycotina</taxon>
        <taxon>Eurotiomycetes</taxon>
        <taxon>Eurotiomycetidae</taxon>
        <taxon>Eurotiales</taxon>
        <taxon>Aspergillaceae</taxon>
        <taxon>Penicillium</taxon>
    </lineage>
</organism>
<comment type="caution">
    <text evidence="1">The sequence shown here is derived from an EMBL/GenBank/DDBJ whole genome shotgun (WGS) entry which is preliminary data.</text>
</comment>
<dbReference type="AlphaFoldDB" id="A0A9W9S1C5"/>
<name>A0A9W9S1C5_9EURO</name>
<dbReference type="EMBL" id="JAPZBS010000007">
    <property type="protein sequence ID" value="KAJ5369224.1"/>
    <property type="molecule type" value="Genomic_DNA"/>
</dbReference>
<dbReference type="RefSeq" id="XP_056553966.1">
    <property type="nucleotide sequence ID" value="XM_056701903.1"/>
</dbReference>
<dbReference type="GeneID" id="81441082"/>
<gene>
    <name evidence="1" type="ORF">N7496_008984</name>
</gene>
<keyword evidence="2" id="KW-1185">Reference proteome</keyword>
<protein>
    <submittedName>
        <fullName evidence="1">Uncharacterized protein</fullName>
    </submittedName>
</protein>
<dbReference type="Proteomes" id="UP001147782">
    <property type="component" value="Unassembled WGS sequence"/>
</dbReference>
<proteinExistence type="predicted"/>
<dbReference type="OrthoDB" id="4334450at2759"/>